<reference evidence="1 2" key="1">
    <citation type="submission" date="2013-02" db="EMBL/GenBank/DDBJ databases">
        <title>The Genome Sequence of Acinetobacter bereziniae NIPH 3.</title>
        <authorList>
            <consortium name="The Broad Institute Genome Sequencing Platform"/>
            <consortium name="The Broad Institute Genome Sequencing Center for Infectious Disease"/>
            <person name="Cerqueira G."/>
            <person name="Feldgarden M."/>
            <person name="Courvalin P."/>
            <person name="Perichon B."/>
            <person name="Grillot-Courvalin C."/>
            <person name="Clermont D."/>
            <person name="Rocha E."/>
            <person name="Yoon E.-J."/>
            <person name="Nemec A."/>
            <person name="Walker B."/>
            <person name="Young S.K."/>
            <person name="Zeng Q."/>
            <person name="Gargeya S."/>
            <person name="Fitzgerald M."/>
            <person name="Haas B."/>
            <person name="Abouelleil A."/>
            <person name="Alvarado L."/>
            <person name="Arachchi H.M."/>
            <person name="Berlin A.M."/>
            <person name="Chapman S.B."/>
            <person name="Dewar J."/>
            <person name="Goldberg J."/>
            <person name="Griggs A."/>
            <person name="Gujja S."/>
            <person name="Hansen M."/>
            <person name="Howarth C."/>
            <person name="Imamovic A."/>
            <person name="Larimer J."/>
            <person name="McCowan C."/>
            <person name="Murphy C."/>
            <person name="Neiman D."/>
            <person name="Pearson M."/>
            <person name="Priest M."/>
            <person name="Roberts A."/>
            <person name="Saif S."/>
            <person name="Shea T."/>
            <person name="Sisk P."/>
            <person name="Sykes S."/>
            <person name="Wortman J."/>
            <person name="Nusbaum C."/>
            <person name="Birren B."/>
        </authorList>
    </citation>
    <scope>NUCLEOTIDE SEQUENCE [LARGE SCALE GENOMIC DNA]</scope>
    <source>
        <strain evidence="1 2">NIPH 3</strain>
    </source>
</reference>
<organism evidence="1 2">
    <name type="scientific">Acinetobacter bereziniae NIPH 3</name>
    <dbReference type="NCBI Taxonomy" id="1217651"/>
    <lineage>
        <taxon>Bacteria</taxon>
        <taxon>Pseudomonadati</taxon>
        <taxon>Pseudomonadota</taxon>
        <taxon>Gammaproteobacteria</taxon>
        <taxon>Moraxellales</taxon>
        <taxon>Moraxellaceae</taxon>
        <taxon>Acinetobacter</taxon>
    </lineage>
</organism>
<proteinExistence type="predicted"/>
<name>N8XBW7_ACIBZ</name>
<dbReference type="AlphaFoldDB" id="N8XBW7"/>
<protein>
    <submittedName>
        <fullName evidence="1">Uncharacterized protein</fullName>
    </submittedName>
</protein>
<dbReference type="EMBL" id="APPK01000035">
    <property type="protein sequence ID" value="ENV21952.1"/>
    <property type="molecule type" value="Genomic_DNA"/>
</dbReference>
<comment type="caution">
    <text evidence="1">The sequence shown here is derived from an EMBL/GenBank/DDBJ whole genome shotgun (WGS) entry which is preliminary data.</text>
</comment>
<dbReference type="Proteomes" id="UP000013270">
    <property type="component" value="Unassembled WGS sequence"/>
</dbReference>
<sequence>MGLSKIIIFIIFLSYSMLVSANNELFIGNHKIYFKHGGENIFLFTDNNYCFNKDAFSIEKLTNDDRKYLFVNYTNDCNPSGLYQIFDISRNKAEKFYLSPLNDPIVDYKKKQIIENFKVGAITYTRIYALRNGKYSLLEELETLGNDLNLSKIYADNVPVYSLQDDSKKIIKNAQINKKKVFLLNQSFILTKKYLVEGDKFDIDNVVKINGLYYLSVIFKGKYKLTKGYIRLSEIL</sequence>
<dbReference type="HOGENOM" id="CLU_1168663_0_0_6"/>
<dbReference type="RefSeq" id="WP_004830540.1">
    <property type="nucleotide sequence ID" value="NZ_KB849468.1"/>
</dbReference>
<gene>
    <name evidence="1" type="ORF">F963_02047</name>
</gene>
<accession>N8XBW7</accession>
<dbReference type="PATRIC" id="fig|1217651.3.peg.2016"/>
<evidence type="ECO:0000313" key="2">
    <source>
        <dbReference type="Proteomes" id="UP000013270"/>
    </source>
</evidence>
<evidence type="ECO:0000313" key="1">
    <source>
        <dbReference type="EMBL" id="ENV21952.1"/>
    </source>
</evidence>